<dbReference type="InterPro" id="IPR036047">
    <property type="entry name" value="F-box-like_dom_sf"/>
</dbReference>
<accession>A0ABQ9L0T2</accession>
<reference evidence="3 4" key="1">
    <citation type="journal article" date="2023" name="Plant Biotechnol. J.">
        <title>Chromosome-level wild Hevea brasiliensis genome provides new tools for genomic-assisted breeding and valuable loci to elevate rubber yield.</title>
        <authorList>
            <person name="Cheng H."/>
            <person name="Song X."/>
            <person name="Hu Y."/>
            <person name="Wu T."/>
            <person name="Yang Q."/>
            <person name="An Z."/>
            <person name="Feng S."/>
            <person name="Deng Z."/>
            <person name="Wu W."/>
            <person name="Zeng X."/>
            <person name="Tu M."/>
            <person name="Wang X."/>
            <person name="Huang H."/>
        </authorList>
    </citation>
    <scope>NUCLEOTIDE SEQUENCE [LARGE SCALE GENOMIC DNA]</scope>
    <source>
        <strain evidence="3">MT/VB/25A 57/8</strain>
    </source>
</reference>
<evidence type="ECO:0000313" key="4">
    <source>
        <dbReference type="Proteomes" id="UP001174677"/>
    </source>
</evidence>
<evidence type="ECO:0000256" key="1">
    <source>
        <dbReference type="SAM" id="MobiDB-lite"/>
    </source>
</evidence>
<dbReference type="InterPro" id="IPR017451">
    <property type="entry name" value="F-box-assoc_interact_dom"/>
</dbReference>
<dbReference type="EMBL" id="JARPOI010000015">
    <property type="protein sequence ID" value="KAJ9154400.1"/>
    <property type="molecule type" value="Genomic_DNA"/>
</dbReference>
<feature type="compositionally biased region" description="Basic and acidic residues" evidence="1">
    <location>
        <begin position="34"/>
        <end position="44"/>
    </location>
</feature>
<dbReference type="SMART" id="SM00256">
    <property type="entry name" value="FBOX"/>
    <property type="match status" value="1"/>
</dbReference>
<dbReference type="Gene3D" id="1.20.1280.50">
    <property type="match status" value="1"/>
</dbReference>
<sequence>MAEKNGLVADSCLEDQSSTTPSPSSSTHSKPSTPHHDELYHSLFHETGMPSQNPKKAKKSPQSDHPPSLPTLPHQIIAEIFSRLPVKALIKFRCVSKTFKTLFSDPQFINAHLRKITSSSEKKPNRYQKIVLTYSGPPSSRHKSCSLYSIYNNLQTDAIEIGHFLLKDKYRYDWLVGSCDGLLCVAAKQNYVALWNPSTRVVDRLPGLGFGKKLGSYTVFGFGYDSEIDDYKVVAVFCFQNRGGNGGIGYETRVEVCTLWTKYWRRIEGFRYGVPCDVSGKYVNGSLIWPVMCERDSGLAWIIVSFDLAKETYKEMVQPDYGEVGCDRTLGVLDGCLCVMCNYKADRADFWLMKEYGVRESWTKLLSIPYLDDPGLLQYSVPYCIADNGEVLLEFKGLLIIYNPKDGAFRHPVINGACQWIEAEIYIETLVSPKVGNCNLETTGMLANTEK</sequence>
<evidence type="ECO:0000313" key="3">
    <source>
        <dbReference type="EMBL" id="KAJ9154400.1"/>
    </source>
</evidence>
<dbReference type="Pfam" id="PF00646">
    <property type="entry name" value="F-box"/>
    <property type="match status" value="1"/>
</dbReference>
<dbReference type="Pfam" id="PF07734">
    <property type="entry name" value="FBA_1"/>
    <property type="match status" value="1"/>
</dbReference>
<comment type="caution">
    <text evidence="3">The sequence shown here is derived from an EMBL/GenBank/DDBJ whole genome shotgun (WGS) entry which is preliminary data.</text>
</comment>
<evidence type="ECO:0000259" key="2">
    <source>
        <dbReference type="PROSITE" id="PS50181"/>
    </source>
</evidence>
<feature type="domain" description="F-box" evidence="2">
    <location>
        <begin position="66"/>
        <end position="116"/>
    </location>
</feature>
<dbReference type="InterPro" id="IPR001810">
    <property type="entry name" value="F-box_dom"/>
</dbReference>
<protein>
    <recommendedName>
        <fullName evidence="2">F-box domain-containing protein</fullName>
    </recommendedName>
</protein>
<feature type="compositionally biased region" description="Low complexity" evidence="1">
    <location>
        <begin position="17"/>
        <end position="32"/>
    </location>
</feature>
<dbReference type="PANTHER" id="PTHR31672:SF13">
    <property type="entry name" value="F-BOX PROTEIN CPR30-LIKE"/>
    <property type="match status" value="1"/>
</dbReference>
<dbReference type="PANTHER" id="PTHR31672">
    <property type="entry name" value="BNACNNG10540D PROTEIN"/>
    <property type="match status" value="1"/>
</dbReference>
<dbReference type="Proteomes" id="UP001174677">
    <property type="component" value="Chromosome 15"/>
</dbReference>
<feature type="region of interest" description="Disordered" evidence="1">
    <location>
        <begin position="1"/>
        <end position="71"/>
    </location>
</feature>
<name>A0ABQ9L0T2_HEVBR</name>
<proteinExistence type="predicted"/>
<dbReference type="PROSITE" id="PS50181">
    <property type="entry name" value="FBOX"/>
    <property type="match status" value="1"/>
</dbReference>
<keyword evidence="4" id="KW-1185">Reference proteome</keyword>
<dbReference type="NCBIfam" id="TIGR01640">
    <property type="entry name" value="F_box_assoc_1"/>
    <property type="match status" value="1"/>
</dbReference>
<gene>
    <name evidence="3" type="ORF">P3X46_027737</name>
</gene>
<organism evidence="3 4">
    <name type="scientific">Hevea brasiliensis</name>
    <name type="common">Para rubber tree</name>
    <name type="synonym">Siphonia brasiliensis</name>
    <dbReference type="NCBI Taxonomy" id="3981"/>
    <lineage>
        <taxon>Eukaryota</taxon>
        <taxon>Viridiplantae</taxon>
        <taxon>Streptophyta</taxon>
        <taxon>Embryophyta</taxon>
        <taxon>Tracheophyta</taxon>
        <taxon>Spermatophyta</taxon>
        <taxon>Magnoliopsida</taxon>
        <taxon>eudicotyledons</taxon>
        <taxon>Gunneridae</taxon>
        <taxon>Pentapetalae</taxon>
        <taxon>rosids</taxon>
        <taxon>fabids</taxon>
        <taxon>Malpighiales</taxon>
        <taxon>Euphorbiaceae</taxon>
        <taxon>Crotonoideae</taxon>
        <taxon>Micrandreae</taxon>
        <taxon>Hevea</taxon>
    </lineage>
</organism>
<dbReference type="SUPFAM" id="SSF81383">
    <property type="entry name" value="F-box domain"/>
    <property type="match status" value="1"/>
</dbReference>
<dbReference type="InterPro" id="IPR050796">
    <property type="entry name" value="SCF_F-box_component"/>
</dbReference>
<dbReference type="InterPro" id="IPR006527">
    <property type="entry name" value="F-box-assoc_dom_typ1"/>
</dbReference>